<dbReference type="STRING" id="211460.YH63_03345"/>
<dbReference type="Proteomes" id="UP000034832">
    <property type="component" value="Unassembled WGS sequence"/>
</dbReference>
<dbReference type="RefSeq" id="WP_046826797.1">
    <property type="nucleotide sequence ID" value="NZ_LBIA02000001.1"/>
</dbReference>
<dbReference type="AlphaFoldDB" id="A0A4U6BUB0"/>
<dbReference type="EMBL" id="LBIA02000001">
    <property type="protein sequence ID" value="TKT72748.1"/>
    <property type="molecule type" value="Genomic_DNA"/>
</dbReference>
<sequence length="288" mass="30739">MFRSGLVAFVALFSVTAPATGWAYEIRPKSPETAFSAKLQPDIVGLSSNIEGSKAAPIFEAYLKDLPGVKPETAQQKFGGTNVTYVTAMKFTLAPTSTHPGESMLAVFSSPASANRAYYISRLLGFSADKQPSKAEMIERVTTKYGAPTAIGDGRMYYFYKGGKLMSVKQKYTPATALEALNGPINPKVAVALNDANGRGSCVAELKRAQALEKTLDKLVIEAKAANCDALVSVEISPGITPNRVSKTEFTLIDFKQIISSAKIDADAFAAEKNEALNKTPLGNAPKL</sequence>
<reference evidence="2" key="1">
    <citation type="submission" date="2019-04" db="EMBL/GenBank/DDBJ databases">
        <title>Whole genome sequencing of cave bacteria.</title>
        <authorList>
            <person name="Gan H.M."/>
            <person name="Barton H."/>
            <person name="Savka M.A."/>
        </authorList>
    </citation>
    <scope>NUCLEOTIDE SEQUENCE [LARGE SCALE GENOMIC DNA]</scope>
    <source>
        <strain evidence="2">LC387</strain>
    </source>
</reference>
<evidence type="ECO:0000313" key="2">
    <source>
        <dbReference type="EMBL" id="TKT72748.1"/>
    </source>
</evidence>
<name>A0A4U6BUB0_9BRAD</name>
<accession>A0A4U6BUB0</accession>
<organism evidence="2 3">
    <name type="scientific">Afipia massiliensis</name>
    <dbReference type="NCBI Taxonomy" id="211460"/>
    <lineage>
        <taxon>Bacteria</taxon>
        <taxon>Pseudomonadati</taxon>
        <taxon>Pseudomonadota</taxon>
        <taxon>Alphaproteobacteria</taxon>
        <taxon>Hyphomicrobiales</taxon>
        <taxon>Nitrobacteraceae</taxon>
        <taxon>Afipia</taxon>
    </lineage>
</organism>
<dbReference type="OrthoDB" id="8203337at2"/>
<keyword evidence="3" id="KW-1185">Reference proteome</keyword>
<protein>
    <submittedName>
        <fullName evidence="2">Uncharacterized protein</fullName>
    </submittedName>
</protein>
<gene>
    <name evidence="2" type="ORF">YH63_015670</name>
</gene>
<comment type="caution">
    <text evidence="2">The sequence shown here is derived from an EMBL/GenBank/DDBJ whole genome shotgun (WGS) entry which is preliminary data.</text>
</comment>
<proteinExistence type="predicted"/>
<feature type="chain" id="PRO_5020581462" evidence="1">
    <location>
        <begin position="20"/>
        <end position="288"/>
    </location>
</feature>
<evidence type="ECO:0000313" key="3">
    <source>
        <dbReference type="Proteomes" id="UP000034832"/>
    </source>
</evidence>
<evidence type="ECO:0000256" key="1">
    <source>
        <dbReference type="SAM" id="SignalP"/>
    </source>
</evidence>
<feature type="signal peptide" evidence="1">
    <location>
        <begin position="1"/>
        <end position="19"/>
    </location>
</feature>
<keyword evidence="1" id="KW-0732">Signal</keyword>